<proteinExistence type="predicted"/>
<feature type="compositionally biased region" description="Acidic residues" evidence="1">
    <location>
        <begin position="138"/>
        <end position="150"/>
    </location>
</feature>
<evidence type="ECO:0000313" key="2">
    <source>
        <dbReference type="EMBL" id="TFZ04442.1"/>
    </source>
</evidence>
<dbReference type="SUPFAM" id="SSF46565">
    <property type="entry name" value="Chaperone J-domain"/>
    <property type="match status" value="1"/>
</dbReference>
<keyword evidence="3" id="KW-1185">Reference proteome</keyword>
<sequence length="338" mass="38009">MSIPALQSLQIQLHPADPVLAQHQARFNDLVRDVQHWRAALGDWEARLQRLRAAIEPLHRELDAAWRQWVFALDHASVQPEFTRAERQQLDEMIRDVAKALLAVGNDEGIAALLSRHGEDSPPVPSQALDAGAPGEQALEDQEQDQEQDWEQQASAAAARRQQHAAKRRAAAALKRRTQATQEVSQSVRAVYRRLASALHPDRERDVQERERKTALMQQANQAYDQGNLLALLELQLQAEQVDAGHLAAADRGRLQHYAQVLQEQLSELQSQTRRLEAQFRAATGLAPGSGMQPHKADRLISSQAQTLRGEVQILRRQIKSLLDVAATKGWLRAQRKR</sequence>
<gene>
    <name evidence="2" type="ORF">EZ242_01430</name>
</gene>
<evidence type="ECO:0000313" key="3">
    <source>
        <dbReference type="Proteomes" id="UP000297564"/>
    </source>
</evidence>
<reference evidence="2 3" key="1">
    <citation type="submission" date="2019-03" db="EMBL/GenBank/DDBJ databases">
        <title>Ramlibacter rhizophilus CCTCC AB2015357, whole genome shotgun sequence.</title>
        <authorList>
            <person name="Zhang X."/>
            <person name="Feng G."/>
            <person name="Zhu H."/>
        </authorList>
    </citation>
    <scope>NUCLEOTIDE SEQUENCE [LARGE SCALE GENOMIC DNA]</scope>
    <source>
        <strain evidence="2 3">CCTCC AB2015357</strain>
    </source>
</reference>
<dbReference type="RefSeq" id="WP_135283324.1">
    <property type="nucleotide sequence ID" value="NZ_SMLL01000001.1"/>
</dbReference>
<protein>
    <recommendedName>
        <fullName evidence="4">Molecular chaperone DnaJ</fullName>
    </recommendedName>
</protein>
<dbReference type="Proteomes" id="UP000297564">
    <property type="component" value="Unassembled WGS sequence"/>
</dbReference>
<dbReference type="EMBL" id="SMLL01000001">
    <property type="protein sequence ID" value="TFZ04442.1"/>
    <property type="molecule type" value="Genomic_DNA"/>
</dbReference>
<organism evidence="2 3">
    <name type="scientific">Ramlibacter rhizophilus</name>
    <dbReference type="NCBI Taxonomy" id="1781167"/>
    <lineage>
        <taxon>Bacteria</taxon>
        <taxon>Pseudomonadati</taxon>
        <taxon>Pseudomonadota</taxon>
        <taxon>Betaproteobacteria</taxon>
        <taxon>Burkholderiales</taxon>
        <taxon>Comamonadaceae</taxon>
        <taxon>Ramlibacter</taxon>
    </lineage>
</organism>
<accession>A0A4Z0C0J6</accession>
<dbReference type="InterPro" id="IPR036869">
    <property type="entry name" value="J_dom_sf"/>
</dbReference>
<feature type="compositionally biased region" description="Basic residues" evidence="1">
    <location>
        <begin position="161"/>
        <end position="178"/>
    </location>
</feature>
<dbReference type="AlphaFoldDB" id="A0A4Z0C0J6"/>
<name>A0A4Z0C0J6_9BURK</name>
<feature type="compositionally biased region" description="Low complexity" evidence="1">
    <location>
        <begin position="151"/>
        <end position="160"/>
    </location>
</feature>
<dbReference type="OrthoDB" id="114754at2"/>
<evidence type="ECO:0000256" key="1">
    <source>
        <dbReference type="SAM" id="MobiDB-lite"/>
    </source>
</evidence>
<evidence type="ECO:0008006" key="4">
    <source>
        <dbReference type="Google" id="ProtNLM"/>
    </source>
</evidence>
<dbReference type="Gene3D" id="1.10.287.110">
    <property type="entry name" value="DnaJ domain"/>
    <property type="match status" value="1"/>
</dbReference>
<comment type="caution">
    <text evidence="2">The sequence shown here is derived from an EMBL/GenBank/DDBJ whole genome shotgun (WGS) entry which is preliminary data.</text>
</comment>
<feature type="region of interest" description="Disordered" evidence="1">
    <location>
        <begin position="116"/>
        <end position="181"/>
    </location>
</feature>